<sequence length="92" mass="9972">MSAPTLLVDAPLVVVTPWHHLTVCRRASLARTHVTVVGVLDCEAIEAIDDVARAAERDAHAFTLDLTYVTTITADARDALIIRGYRSESEAS</sequence>
<dbReference type="AlphaFoldDB" id="A0A9X3N5L2"/>
<protein>
    <submittedName>
        <fullName evidence="1">Uncharacterized protein</fullName>
    </submittedName>
</protein>
<organism evidence="1 2">
    <name type="scientific">Solirubrobacter phytolaccae</name>
    <dbReference type="NCBI Taxonomy" id="1404360"/>
    <lineage>
        <taxon>Bacteria</taxon>
        <taxon>Bacillati</taxon>
        <taxon>Actinomycetota</taxon>
        <taxon>Thermoleophilia</taxon>
        <taxon>Solirubrobacterales</taxon>
        <taxon>Solirubrobacteraceae</taxon>
        <taxon>Solirubrobacter</taxon>
    </lineage>
</organism>
<dbReference type="EMBL" id="JAPDDP010000001">
    <property type="protein sequence ID" value="MDA0178762.1"/>
    <property type="molecule type" value="Genomic_DNA"/>
</dbReference>
<comment type="caution">
    <text evidence="1">The sequence shown here is derived from an EMBL/GenBank/DDBJ whole genome shotgun (WGS) entry which is preliminary data.</text>
</comment>
<keyword evidence="2" id="KW-1185">Reference proteome</keyword>
<evidence type="ECO:0000313" key="1">
    <source>
        <dbReference type="EMBL" id="MDA0178762.1"/>
    </source>
</evidence>
<gene>
    <name evidence="1" type="ORF">OJ997_00520</name>
</gene>
<accession>A0A9X3N5L2</accession>
<dbReference type="RefSeq" id="WP_270023017.1">
    <property type="nucleotide sequence ID" value="NZ_JAPDDP010000001.1"/>
</dbReference>
<reference evidence="1" key="1">
    <citation type="submission" date="2022-10" db="EMBL/GenBank/DDBJ databases">
        <title>The WGS of Solirubrobacter phytolaccae KCTC 29190.</title>
        <authorList>
            <person name="Jiang Z."/>
        </authorList>
    </citation>
    <scope>NUCLEOTIDE SEQUENCE</scope>
    <source>
        <strain evidence="1">KCTC 29190</strain>
    </source>
</reference>
<dbReference type="Proteomes" id="UP001147653">
    <property type="component" value="Unassembled WGS sequence"/>
</dbReference>
<proteinExistence type="predicted"/>
<name>A0A9X3N5L2_9ACTN</name>
<evidence type="ECO:0000313" key="2">
    <source>
        <dbReference type="Proteomes" id="UP001147653"/>
    </source>
</evidence>